<protein>
    <submittedName>
        <fullName evidence="3">TIGR00282 family metallophosphoesterase</fullName>
    </submittedName>
</protein>
<evidence type="ECO:0000313" key="4">
    <source>
        <dbReference type="Proteomes" id="UP000660861"/>
    </source>
</evidence>
<dbReference type="Pfam" id="PF13277">
    <property type="entry name" value="YmdB"/>
    <property type="match status" value="1"/>
</dbReference>
<feature type="binding site" evidence="2">
    <location>
        <position position="67"/>
    </location>
    <ligand>
        <name>Fe cation</name>
        <dbReference type="ChEBI" id="CHEBI:24875"/>
        <label>2</label>
    </ligand>
</feature>
<feature type="binding site" evidence="2">
    <location>
        <position position="39"/>
    </location>
    <ligand>
        <name>Fe cation</name>
        <dbReference type="ChEBI" id="CHEBI:24875"/>
        <label>2</label>
    </ligand>
</feature>
<dbReference type="RefSeq" id="WP_262397927.1">
    <property type="nucleotide sequence ID" value="NZ_JACRTC010000005.1"/>
</dbReference>
<feature type="active site" description="Proton donor" evidence="1">
    <location>
        <position position="68"/>
    </location>
</feature>
<accession>A0A926ED24</accession>
<name>A0A926ED24_9FIRM</name>
<dbReference type="InterPro" id="IPR029052">
    <property type="entry name" value="Metallo-depent_PP-like"/>
</dbReference>
<dbReference type="AlphaFoldDB" id="A0A926ED24"/>
<feature type="binding site" evidence="2">
    <location>
        <position position="175"/>
    </location>
    <ligand>
        <name>Fe cation</name>
        <dbReference type="ChEBI" id="CHEBI:24875"/>
        <label>1</label>
    </ligand>
</feature>
<comment type="caution">
    <text evidence="3">The sequence shown here is derived from an EMBL/GenBank/DDBJ whole genome shotgun (WGS) entry which is preliminary data.</text>
</comment>
<gene>
    <name evidence="3" type="ORF">H8709_08335</name>
</gene>
<dbReference type="GO" id="GO:0004113">
    <property type="term" value="F:2',3'-cyclic-nucleotide 3'-phosphodiesterase activity"/>
    <property type="evidence" value="ECO:0007669"/>
    <property type="project" value="TreeGrafter"/>
</dbReference>
<evidence type="ECO:0000256" key="2">
    <source>
        <dbReference type="PIRSR" id="PIRSR004789-51"/>
    </source>
</evidence>
<dbReference type="PIRSF" id="PIRSF004789">
    <property type="entry name" value="DR1281"/>
    <property type="match status" value="1"/>
</dbReference>
<dbReference type="CDD" id="cd07382">
    <property type="entry name" value="MPP_DR1281"/>
    <property type="match status" value="1"/>
</dbReference>
<evidence type="ECO:0000256" key="1">
    <source>
        <dbReference type="PIRSR" id="PIRSR004789-50"/>
    </source>
</evidence>
<dbReference type="InterPro" id="IPR005235">
    <property type="entry name" value="YmdB-like"/>
</dbReference>
<feature type="binding site" evidence="2">
    <location>
        <position position="173"/>
    </location>
    <ligand>
        <name>Fe cation</name>
        <dbReference type="ChEBI" id="CHEBI:24875"/>
        <label>2</label>
    </ligand>
</feature>
<keyword evidence="4" id="KW-1185">Reference proteome</keyword>
<dbReference type="PANTHER" id="PTHR36303:SF1">
    <property type="entry name" value="2',3'-CYCLIC-NUCLEOTIDE 2'-PHOSPHODIESTERASE"/>
    <property type="match status" value="1"/>
</dbReference>
<dbReference type="EMBL" id="JACRTC010000005">
    <property type="protein sequence ID" value="MBC8570833.1"/>
    <property type="molecule type" value="Genomic_DNA"/>
</dbReference>
<dbReference type="Proteomes" id="UP000660861">
    <property type="component" value="Unassembled WGS sequence"/>
</dbReference>
<feature type="binding site" evidence="2">
    <location>
        <position position="40"/>
    </location>
    <ligand>
        <name>Fe cation</name>
        <dbReference type="ChEBI" id="CHEBI:24875"/>
        <label>1</label>
    </ligand>
</feature>
<feature type="binding site" evidence="2">
    <location>
        <position position="39"/>
    </location>
    <ligand>
        <name>Fe cation</name>
        <dbReference type="ChEBI" id="CHEBI:24875"/>
        <label>1</label>
    </ligand>
</feature>
<dbReference type="Gene3D" id="3.60.21.10">
    <property type="match status" value="1"/>
</dbReference>
<keyword evidence="2" id="KW-0479">Metal-binding</keyword>
<dbReference type="NCBIfam" id="TIGR00282">
    <property type="entry name" value="TIGR00282 family metallophosphoesterase"/>
    <property type="match status" value="1"/>
</dbReference>
<dbReference type="GO" id="GO:0046872">
    <property type="term" value="F:metal ion binding"/>
    <property type="evidence" value="ECO:0007669"/>
    <property type="project" value="UniProtKB-KW"/>
</dbReference>
<reference evidence="3" key="1">
    <citation type="submission" date="2020-08" db="EMBL/GenBank/DDBJ databases">
        <title>Genome public.</title>
        <authorList>
            <person name="Liu C."/>
            <person name="Sun Q."/>
        </authorList>
    </citation>
    <scope>NUCLEOTIDE SEQUENCE</scope>
    <source>
        <strain evidence="3">NSJ-54</strain>
    </source>
</reference>
<feature type="binding site" evidence="2">
    <location>
        <position position="148"/>
    </location>
    <ligand>
        <name>Fe cation</name>
        <dbReference type="ChEBI" id="CHEBI:24875"/>
        <label>2</label>
    </ligand>
</feature>
<organism evidence="3 4">
    <name type="scientific">Zongyangia hominis</name>
    <dbReference type="NCBI Taxonomy" id="2763677"/>
    <lineage>
        <taxon>Bacteria</taxon>
        <taxon>Bacillati</taxon>
        <taxon>Bacillota</taxon>
        <taxon>Clostridia</taxon>
        <taxon>Eubacteriales</taxon>
        <taxon>Oscillospiraceae</taxon>
        <taxon>Zongyangia</taxon>
    </lineage>
</organism>
<feature type="binding site" evidence="2">
    <location>
        <position position="8"/>
    </location>
    <ligand>
        <name>Fe cation</name>
        <dbReference type="ChEBI" id="CHEBI:24875"/>
        <label>1</label>
    </ligand>
</feature>
<dbReference type="SUPFAM" id="SSF56300">
    <property type="entry name" value="Metallo-dependent phosphatases"/>
    <property type="match status" value="1"/>
</dbReference>
<proteinExistence type="predicted"/>
<evidence type="ECO:0000313" key="3">
    <source>
        <dbReference type="EMBL" id="MBC8570833.1"/>
    </source>
</evidence>
<dbReference type="PANTHER" id="PTHR36303">
    <property type="entry name" value="2',3'-CYCLIC-NUCLEOTIDE 2'-PHOSPHODIESTERASE"/>
    <property type="match status" value="1"/>
</dbReference>
<sequence length="255" mass="27963">MRILAIGDVVGKPGSEFFRAKIGGIREEYQIDMVIVNGENSAEGNGITTPSAKFLFASGADVITTGNHALRRRECYDIYERRDGVIRPANLHPDAPGAGWFLFDAFPRPVAVINLLGQVYLDPVESPFDCVDRLLEQIDTPIVLVDFHAEATAEKIAMAYHLDGRVSAVFGTHTHVQTADERIFSGGTGYITDLGMTGPIDSVLGVKPEIALYKMRTHLPVRFENGTDPCKLCGAIFEIDEKSGKTTKIIRLNIK</sequence>